<dbReference type="OrthoDB" id="2021159at2759"/>
<dbReference type="Proteomes" id="UP001152320">
    <property type="component" value="Chromosome 16"/>
</dbReference>
<evidence type="ECO:0000313" key="6">
    <source>
        <dbReference type="Proteomes" id="UP001152320"/>
    </source>
</evidence>
<dbReference type="InterPro" id="IPR036291">
    <property type="entry name" value="NAD(P)-bd_dom_sf"/>
</dbReference>
<dbReference type="GO" id="GO:0050104">
    <property type="term" value="F:L-gulonate 3-dehydrogenase activity"/>
    <property type="evidence" value="ECO:0007669"/>
    <property type="project" value="TreeGrafter"/>
</dbReference>
<dbReference type="Gene3D" id="1.10.1040.10">
    <property type="entry name" value="N-(1-d-carboxylethyl)-l-norvaline Dehydrogenase, domain 2"/>
    <property type="match status" value="1"/>
</dbReference>
<dbReference type="Pfam" id="PF00725">
    <property type="entry name" value="3HCDH"/>
    <property type="match status" value="1"/>
</dbReference>
<name>A0A9Q0YQH6_HOLLE</name>
<evidence type="ECO:0000313" key="5">
    <source>
        <dbReference type="EMBL" id="KAJ8026725.1"/>
    </source>
</evidence>
<dbReference type="GO" id="GO:0006631">
    <property type="term" value="P:fatty acid metabolic process"/>
    <property type="evidence" value="ECO:0007669"/>
    <property type="project" value="InterPro"/>
</dbReference>
<proteinExistence type="inferred from homology"/>
<dbReference type="PROSITE" id="PS00067">
    <property type="entry name" value="3HCDH"/>
    <property type="match status" value="1"/>
</dbReference>
<dbReference type="Pfam" id="PF02737">
    <property type="entry name" value="3HCDH_N"/>
    <property type="match status" value="1"/>
</dbReference>
<protein>
    <submittedName>
        <fullName evidence="5">Lambda-crystallin-like</fullName>
    </submittedName>
</protein>
<keyword evidence="2" id="KW-0560">Oxidoreductase</keyword>
<feature type="domain" description="3-hydroxyacyl-CoA dehydrogenase NAD binding" evidence="4">
    <location>
        <begin position="9"/>
        <end position="188"/>
    </location>
</feature>
<dbReference type="InterPro" id="IPR008927">
    <property type="entry name" value="6-PGluconate_DH-like_C_sf"/>
</dbReference>
<dbReference type="PANTHER" id="PTHR48075">
    <property type="entry name" value="3-HYDROXYACYL-COA DEHYDROGENASE FAMILY PROTEIN"/>
    <property type="match status" value="1"/>
</dbReference>
<dbReference type="Gene3D" id="3.40.50.720">
    <property type="entry name" value="NAD(P)-binding Rossmann-like Domain"/>
    <property type="match status" value="1"/>
</dbReference>
<keyword evidence="6" id="KW-1185">Reference proteome</keyword>
<dbReference type="SUPFAM" id="SSF51735">
    <property type="entry name" value="NAD(P)-binding Rossmann-fold domains"/>
    <property type="match status" value="1"/>
</dbReference>
<dbReference type="InterPro" id="IPR006180">
    <property type="entry name" value="3-OHacyl-CoA_DH_CS"/>
</dbReference>
<accession>A0A9Q0YQH6</accession>
<reference evidence="5" key="1">
    <citation type="submission" date="2021-10" db="EMBL/GenBank/DDBJ databases">
        <title>Tropical sea cucumber genome reveals ecological adaptation and Cuvierian tubules defense mechanism.</title>
        <authorList>
            <person name="Chen T."/>
        </authorList>
    </citation>
    <scope>NUCLEOTIDE SEQUENCE</scope>
    <source>
        <strain evidence="5">Nanhai2018</strain>
        <tissue evidence="5">Muscle</tissue>
    </source>
</reference>
<dbReference type="PANTHER" id="PTHR48075:SF1">
    <property type="entry name" value="LAMBDA-CRYSTALLIN HOMOLOG"/>
    <property type="match status" value="1"/>
</dbReference>
<dbReference type="AlphaFoldDB" id="A0A9Q0YQH6"/>
<dbReference type="InterPro" id="IPR006108">
    <property type="entry name" value="3HC_DH_C"/>
</dbReference>
<comment type="similarity">
    <text evidence="1">Belongs to the 3-hydroxyacyl-CoA dehydrogenase family.</text>
</comment>
<dbReference type="GO" id="GO:0070403">
    <property type="term" value="F:NAD+ binding"/>
    <property type="evidence" value="ECO:0007669"/>
    <property type="project" value="InterPro"/>
</dbReference>
<dbReference type="PRINTS" id="PR00411">
    <property type="entry name" value="PNDRDTASEI"/>
</dbReference>
<dbReference type="NCBIfam" id="NF004783">
    <property type="entry name" value="PRK06129.1"/>
    <property type="match status" value="1"/>
</dbReference>
<dbReference type="SUPFAM" id="SSF48179">
    <property type="entry name" value="6-phosphogluconate dehydrogenase C-terminal domain-like"/>
    <property type="match status" value="1"/>
</dbReference>
<dbReference type="InterPro" id="IPR006176">
    <property type="entry name" value="3-OHacyl-CoA_DH_NAD-bd"/>
</dbReference>
<sequence>MAEPGTKGKVGIVGSGLVGKSWAMIFAGAGYEVVVYDIIPSQVSDALTSIQSQLTDLKKSGMLRGTLSPEEQFSLIKGCSNLQEAVTDAVYVQECVPEKLDLKAQVFKDIEQFVNDDTIMASSTSCITPSEFTGELKRRSQCLVAHPVNPPYYAPLVEVVPSEWTDPSFVERARKILEDVGQVPVCMKKELPGFVLNRVQYAIINECWRLVTSGVISAEDIDKVMWAGLGMRYAFIGPLEVMHLNAEGMENYIERYGPTIEQVSSTFGPNPSYSGAGLREVVQQLNSRSPLDQLEERRKWRDTRLAALAKLKQEQDKLN</sequence>
<dbReference type="EMBL" id="JAIZAY010000016">
    <property type="protein sequence ID" value="KAJ8026725.1"/>
    <property type="molecule type" value="Genomic_DNA"/>
</dbReference>
<organism evidence="5 6">
    <name type="scientific">Holothuria leucospilota</name>
    <name type="common">Black long sea cucumber</name>
    <name type="synonym">Mertensiothuria leucospilota</name>
    <dbReference type="NCBI Taxonomy" id="206669"/>
    <lineage>
        <taxon>Eukaryota</taxon>
        <taxon>Metazoa</taxon>
        <taxon>Echinodermata</taxon>
        <taxon>Eleutherozoa</taxon>
        <taxon>Echinozoa</taxon>
        <taxon>Holothuroidea</taxon>
        <taxon>Aspidochirotacea</taxon>
        <taxon>Aspidochirotida</taxon>
        <taxon>Holothuriidae</taxon>
        <taxon>Holothuria</taxon>
    </lineage>
</organism>
<dbReference type="InterPro" id="IPR013328">
    <property type="entry name" value="6PGD_dom2"/>
</dbReference>
<dbReference type="FunFam" id="3.40.50.720:FF:000356">
    <property type="entry name" value="Lambda-crystallin homolog"/>
    <property type="match status" value="1"/>
</dbReference>
<feature type="domain" description="3-hydroxyacyl-CoA dehydrogenase C-terminal" evidence="3">
    <location>
        <begin position="193"/>
        <end position="248"/>
    </location>
</feature>
<comment type="caution">
    <text evidence="5">The sequence shown here is derived from an EMBL/GenBank/DDBJ whole genome shotgun (WGS) entry which is preliminary data.</text>
</comment>
<gene>
    <name evidence="5" type="ORF">HOLleu_31643</name>
</gene>
<evidence type="ECO:0000256" key="2">
    <source>
        <dbReference type="ARBA" id="ARBA00023002"/>
    </source>
</evidence>
<evidence type="ECO:0000259" key="4">
    <source>
        <dbReference type="Pfam" id="PF02737"/>
    </source>
</evidence>
<evidence type="ECO:0000256" key="1">
    <source>
        <dbReference type="ARBA" id="ARBA00009463"/>
    </source>
</evidence>
<evidence type="ECO:0000259" key="3">
    <source>
        <dbReference type="Pfam" id="PF00725"/>
    </source>
</evidence>